<comment type="caution">
    <text evidence="1">Lacks conserved residue(s) required for the propagation of feature annotation.</text>
</comment>
<comment type="caution">
    <text evidence="3">The sequence shown here is derived from an EMBL/GenBank/DDBJ whole genome shotgun (WGS) entry which is preliminary data.</text>
</comment>
<dbReference type="SUPFAM" id="SSF54197">
    <property type="entry name" value="HIT-like"/>
    <property type="match status" value="1"/>
</dbReference>
<dbReference type="InterPro" id="IPR026026">
    <property type="entry name" value="HIT_Hint"/>
</dbReference>
<evidence type="ECO:0000313" key="4">
    <source>
        <dbReference type="Proteomes" id="UP000253570"/>
    </source>
</evidence>
<accession>A0A368DK42</accession>
<feature type="domain" description="HIT" evidence="2">
    <location>
        <begin position="34"/>
        <end position="103"/>
    </location>
</feature>
<proteinExistence type="predicted"/>
<dbReference type="GO" id="GO:0003824">
    <property type="term" value="F:catalytic activity"/>
    <property type="evidence" value="ECO:0007669"/>
    <property type="project" value="InterPro"/>
</dbReference>
<sequence length="141" mass="16440">MFKLDKRLEQDTIFIKNLNLSKLLLMNNSNFPWLILVPMRENLIELIDLSKTDQQQLLSEISSLSRFLKKTDPKGKINIGTLGNIVNQLHIHIVIRNKNDLAWPNSIWGFDNHSPYSKEQSLKLLEEISNFLNEEDNIPNE</sequence>
<protein>
    <submittedName>
        <fullName evidence="3">HIT domain-containing protein</fullName>
    </submittedName>
</protein>
<name>A0A368DK42_9PROT</name>
<gene>
    <name evidence="3" type="ORF">DBW71_05695</name>
</gene>
<dbReference type="Proteomes" id="UP000253570">
    <property type="component" value="Unassembled WGS sequence"/>
</dbReference>
<dbReference type="PROSITE" id="PS51084">
    <property type="entry name" value="HIT_2"/>
    <property type="match status" value="1"/>
</dbReference>
<evidence type="ECO:0000256" key="1">
    <source>
        <dbReference type="PROSITE-ProRule" id="PRU00464"/>
    </source>
</evidence>
<dbReference type="Gene3D" id="3.30.428.10">
    <property type="entry name" value="HIT-like"/>
    <property type="match status" value="1"/>
</dbReference>
<dbReference type="PIRSF" id="PIRSF000714">
    <property type="entry name" value="HIT"/>
    <property type="match status" value="1"/>
</dbReference>
<dbReference type="InterPro" id="IPR011146">
    <property type="entry name" value="HIT-like"/>
</dbReference>
<evidence type="ECO:0000259" key="2">
    <source>
        <dbReference type="PROSITE" id="PS51084"/>
    </source>
</evidence>
<dbReference type="InterPro" id="IPR036265">
    <property type="entry name" value="HIT-like_sf"/>
</dbReference>
<dbReference type="EMBL" id="QOQD01000016">
    <property type="protein sequence ID" value="RCL72208.1"/>
    <property type="molecule type" value="Genomic_DNA"/>
</dbReference>
<organism evidence="3 4">
    <name type="scientific">PS1 clade bacterium</name>
    <dbReference type="NCBI Taxonomy" id="2175152"/>
    <lineage>
        <taxon>Bacteria</taxon>
        <taxon>Pseudomonadati</taxon>
        <taxon>Pseudomonadota</taxon>
        <taxon>Alphaproteobacteria</taxon>
        <taxon>PS1 clade</taxon>
    </lineage>
</organism>
<dbReference type="AlphaFoldDB" id="A0A368DK42"/>
<dbReference type="Pfam" id="PF01230">
    <property type="entry name" value="HIT"/>
    <property type="match status" value="1"/>
</dbReference>
<reference evidence="3 4" key="1">
    <citation type="journal article" date="2018" name="Microbiome">
        <title>Fine metagenomic profile of the Mediterranean stratified and mixed water columns revealed by assembly and recruitment.</title>
        <authorList>
            <person name="Haro-Moreno J.M."/>
            <person name="Lopez-Perez M."/>
            <person name="De La Torre J.R."/>
            <person name="Picazo A."/>
            <person name="Camacho A."/>
            <person name="Rodriguez-Valera F."/>
        </authorList>
    </citation>
    <scope>NUCLEOTIDE SEQUENCE [LARGE SCALE GENOMIC DNA]</scope>
    <source>
        <strain evidence="3">MED-G57</strain>
    </source>
</reference>
<evidence type="ECO:0000313" key="3">
    <source>
        <dbReference type="EMBL" id="RCL72208.1"/>
    </source>
</evidence>